<sequence length="102" mass="10382">MLVVAALFETVWAVGLEYADGFRNLRATAVVVGAMAVSVLLLARAVETLPVGTAYAVWTGIGAVGTALLGIYLFDEPATAIRLGCICLVVAGVAGLQITSGT</sequence>
<dbReference type="EMBL" id="JBHSDS010000008">
    <property type="protein sequence ID" value="MFC4359847.1"/>
    <property type="molecule type" value="Genomic_DNA"/>
</dbReference>
<feature type="transmembrane region" description="Helical" evidence="7">
    <location>
        <begin position="55"/>
        <end position="74"/>
    </location>
</feature>
<gene>
    <name evidence="8" type="ORF">ACFO0N_18025</name>
</gene>
<evidence type="ECO:0000256" key="4">
    <source>
        <dbReference type="ARBA" id="ARBA00022692"/>
    </source>
</evidence>
<dbReference type="PANTHER" id="PTHR30561">
    <property type="entry name" value="SMR FAMILY PROTON-DEPENDENT DRUG EFFLUX TRANSPORTER SUGE"/>
    <property type="match status" value="1"/>
</dbReference>
<evidence type="ECO:0000256" key="6">
    <source>
        <dbReference type="ARBA" id="ARBA00023136"/>
    </source>
</evidence>
<evidence type="ECO:0000256" key="2">
    <source>
        <dbReference type="ARBA" id="ARBA00022448"/>
    </source>
</evidence>
<dbReference type="RefSeq" id="WP_308203524.1">
    <property type="nucleotide sequence ID" value="NZ_JAODIW010000006.1"/>
</dbReference>
<name>A0ABD5PGM7_9EURY</name>
<evidence type="ECO:0000256" key="3">
    <source>
        <dbReference type="ARBA" id="ARBA00022475"/>
    </source>
</evidence>
<evidence type="ECO:0000313" key="9">
    <source>
        <dbReference type="Proteomes" id="UP001595921"/>
    </source>
</evidence>
<keyword evidence="5 7" id="KW-1133">Transmembrane helix</keyword>
<feature type="transmembrane region" description="Helical" evidence="7">
    <location>
        <begin position="80"/>
        <end position="99"/>
    </location>
</feature>
<dbReference type="InterPro" id="IPR000390">
    <property type="entry name" value="Small_drug/metabolite_transptr"/>
</dbReference>
<proteinExistence type="predicted"/>
<evidence type="ECO:0000256" key="7">
    <source>
        <dbReference type="SAM" id="Phobius"/>
    </source>
</evidence>
<dbReference type="GO" id="GO:0055085">
    <property type="term" value="P:transmembrane transport"/>
    <property type="evidence" value="ECO:0007669"/>
    <property type="project" value="UniProtKB-ARBA"/>
</dbReference>
<evidence type="ECO:0000313" key="8">
    <source>
        <dbReference type="EMBL" id="MFC4359847.1"/>
    </source>
</evidence>
<dbReference type="Pfam" id="PF00893">
    <property type="entry name" value="Multi_Drug_Res"/>
    <property type="match status" value="1"/>
</dbReference>
<keyword evidence="4 7" id="KW-0812">Transmembrane</keyword>
<dbReference type="GO" id="GO:0005886">
    <property type="term" value="C:plasma membrane"/>
    <property type="evidence" value="ECO:0007669"/>
    <property type="project" value="UniProtKB-SubCell"/>
</dbReference>
<evidence type="ECO:0000256" key="1">
    <source>
        <dbReference type="ARBA" id="ARBA00004651"/>
    </source>
</evidence>
<comment type="subcellular location">
    <subcellularLocation>
        <location evidence="1">Cell membrane</location>
        <topology evidence="1">Multi-pass membrane protein</topology>
    </subcellularLocation>
</comment>
<comment type="caution">
    <text evidence="8">The sequence shown here is derived from an EMBL/GenBank/DDBJ whole genome shotgun (WGS) entry which is preliminary data.</text>
</comment>
<dbReference type="AlphaFoldDB" id="A0ABD5PGM7"/>
<dbReference type="FunFam" id="1.10.3730.20:FF:000001">
    <property type="entry name" value="Quaternary ammonium compound resistance transporter SugE"/>
    <property type="match status" value="1"/>
</dbReference>
<dbReference type="InterPro" id="IPR037185">
    <property type="entry name" value="EmrE-like"/>
</dbReference>
<keyword evidence="2" id="KW-0813">Transport</keyword>
<organism evidence="8 9">
    <name type="scientific">Halobium salinum</name>
    <dbReference type="NCBI Taxonomy" id="1364940"/>
    <lineage>
        <taxon>Archaea</taxon>
        <taxon>Methanobacteriati</taxon>
        <taxon>Methanobacteriota</taxon>
        <taxon>Stenosarchaea group</taxon>
        <taxon>Halobacteria</taxon>
        <taxon>Halobacteriales</taxon>
        <taxon>Haloferacaceae</taxon>
        <taxon>Halobium</taxon>
    </lineage>
</organism>
<dbReference type="Proteomes" id="UP001595921">
    <property type="component" value="Unassembled WGS sequence"/>
</dbReference>
<accession>A0ABD5PGM7</accession>
<keyword evidence="3" id="KW-1003">Cell membrane</keyword>
<protein>
    <submittedName>
        <fullName evidence="8">Multidrug efflux SMR transporter</fullName>
    </submittedName>
</protein>
<feature type="transmembrane region" description="Helical" evidence="7">
    <location>
        <begin position="23"/>
        <end position="43"/>
    </location>
</feature>
<evidence type="ECO:0000256" key="5">
    <source>
        <dbReference type="ARBA" id="ARBA00022989"/>
    </source>
</evidence>
<reference evidence="8 9" key="1">
    <citation type="journal article" date="2019" name="Int. J. Syst. Evol. Microbiol.">
        <title>The Global Catalogue of Microorganisms (GCM) 10K type strain sequencing project: providing services to taxonomists for standard genome sequencing and annotation.</title>
        <authorList>
            <consortium name="The Broad Institute Genomics Platform"/>
            <consortium name="The Broad Institute Genome Sequencing Center for Infectious Disease"/>
            <person name="Wu L."/>
            <person name="Ma J."/>
        </authorList>
    </citation>
    <scope>NUCLEOTIDE SEQUENCE [LARGE SCALE GENOMIC DNA]</scope>
    <source>
        <strain evidence="8 9">CGMCC 1.12553</strain>
    </source>
</reference>
<dbReference type="Gene3D" id="1.10.3730.20">
    <property type="match status" value="1"/>
</dbReference>
<dbReference type="InterPro" id="IPR045324">
    <property type="entry name" value="Small_multidrug_res"/>
</dbReference>
<dbReference type="SUPFAM" id="SSF103481">
    <property type="entry name" value="Multidrug resistance efflux transporter EmrE"/>
    <property type="match status" value="1"/>
</dbReference>
<dbReference type="PANTHER" id="PTHR30561:SF0">
    <property type="entry name" value="GUANIDINIUM EXPORTER"/>
    <property type="match status" value="1"/>
</dbReference>
<keyword evidence="6 7" id="KW-0472">Membrane</keyword>
<keyword evidence="9" id="KW-1185">Reference proteome</keyword>